<proteinExistence type="predicted"/>
<dbReference type="HOGENOM" id="CLU_061980_1_2_9"/>
<dbReference type="RefSeq" id="WP_013272968.1">
    <property type="nucleotide sequence ID" value="NC_014376.1"/>
</dbReference>
<dbReference type="KEGG" id="csh:Closa_2307"/>
<dbReference type="Gene3D" id="3.90.550.10">
    <property type="entry name" value="Spore Coat Polysaccharide Biosynthesis Protein SpsA, Chain A"/>
    <property type="match status" value="1"/>
</dbReference>
<gene>
    <name evidence="2" type="ordered locus">Closa_2307</name>
</gene>
<dbReference type="eggNOG" id="COG2068">
    <property type="taxonomic scope" value="Bacteria"/>
</dbReference>
<dbReference type="PANTHER" id="PTHR43777">
    <property type="entry name" value="MOLYBDENUM COFACTOR CYTIDYLYLTRANSFERASE"/>
    <property type="match status" value="1"/>
</dbReference>
<dbReference type="AlphaFoldDB" id="D9R3D3"/>
<organism evidence="2 3">
    <name type="scientific">Lacrimispora saccharolytica (strain ATCC 35040 / DSM 2544 / NRCC 2533 / WM1)</name>
    <name type="common">Clostridium saccharolyticum</name>
    <dbReference type="NCBI Taxonomy" id="610130"/>
    <lineage>
        <taxon>Bacteria</taxon>
        <taxon>Bacillati</taxon>
        <taxon>Bacillota</taxon>
        <taxon>Clostridia</taxon>
        <taxon>Lachnospirales</taxon>
        <taxon>Lachnospiraceae</taxon>
        <taxon>Lacrimispora</taxon>
    </lineage>
</organism>
<evidence type="ECO:0000259" key="1">
    <source>
        <dbReference type="Pfam" id="PF12804"/>
    </source>
</evidence>
<feature type="domain" description="MobA-like NTP transferase" evidence="1">
    <location>
        <begin position="9"/>
        <end position="169"/>
    </location>
</feature>
<reference evidence="2" key="1">
    <citation type="submission" date="2010-07" db="EMBL/GenBank/DDBJ databases">
        <title>Complete sequence of Clostridium saccharolyticum WM1.</title>
        <authorList>
            <consortium name="US DOE Joint Genome Institute"/>
            <person name="Lucas S."/>
            <person name="Copeland A."/>
            <person name="Lapidus A."/>
            <person name="Cheng J.-F."/>
            <person name="Bruce D."/>
            <person name="Goodwin L."/>
            <person name="Pitluck S."/>
            <person name="Chertkov O."/>
            <person name="Detter J.C."/>
            <person name="Han C."/>
            <person name="Tapia R."/>
            <person name="Land M."/>
            <person name="Hauser L."/>
            <person name="Chang Y.-J."/>
            <person name="Jeffries C."/>
            <person name="Kyrpides N."/>
            <person name="Ivanova N."/>
            <person name="Mikhailova N."/>
            <person name="Mouttaki H."/>
            <person name="Lin L."/>
            <person name="Zhou J."/>
            <person name="Hemme C.L."/>
            <person name="Woyke T."/>
        </authorList>
    </citation>
    <scope>NUCLEOTIDE SEQUENCE [LARGE SCALE GENOMIC DNA]</scope>
    <source>
        <strain evidence="2">WM1</strain>
    </source>
</reference>
<name>D9R3D3_LACSW</name>
<dbReference type="EMBL" id="CP002109">
    <property type="protein sequence ID" value="ADL04882.1"/>
    <property type="molecule type" value="Genomic_DNA"/>
</dbReference>
<accession>D9R3D3</accession>
<dbReference type="Proteomes" id="UP000001662">
    <property type="component" value="Chromosome"/>
</dbReference>
<dbReference type="Pfam" id="PF12804">
    <property type="entry name" value="NTP_transf_3"/>
    <property type="match status" value="1"/>
</dbReference>
<dbReference type="InterPro" id="IPR025877">
    <property type="entry name" value="MobA-like_NTP_Trfase"/>
</dbReference>
<dbReference type="InterPro" id="IPR029044">
    <property type="entry name" value="Nucleotide-diphossugar_trans"/>
</dbReference>
<dbReference type="STRING" id="610130.Closa_2307"/>
<sequence length="210" mass="23878">MLGASSACGLILAAGLSSRMGDFKPLMPFRGKTLIESTIDSMLAAGVKQIVIVLGYRGNDIESILRLHYGREIIYARNPHYETTDMLTSIKYGLCSMPQCKAFFLLPGDMPVVRKGTFLKLLKAWPADRPSVLFPTLEGYRKHPPLIDYRFRNLILEFKGEGGLRQIWKLQEDSIIHVPVDDDGVWMDVDTMEDYEVCISRFARLTFNRR</sequence>
<evidence type="ECO:0000313" key="3">
    <source>
        <dbReference type="Proteomes" id="UP000001662"/>
    </source>
</evidence>
<dbReference type="PANTHER" id="PTHR43777:SF1">
    <property type="entry name" value="MOLYBDENUM COFACTOR CYTIDYLYLTRANSFERASE"/>
    <property type="match status" value="1"/>
</dbReference>
<dbReference type="OrthoDB" id="285216at2"/>
<dbReference type="CDD" id="cd04182">
    <property type="entry name" value="GT_2_like_f"/>
    <property type="match status" value="1"/>
</dbReference>
<dbReference type="SUPFAM" id="SSF53448">
    <property type="entry name" value="Nucleotide-diphospho-sugar transferases"/>
    <property type="match status" value="1"/>
</dbReference>
<keyword evidence="3" id="KW-1185">Reference proteome</keyword>
<dbReference type="PaxDb" id="610130-Closa_2307"/>
<protein>
    <recommendedName>
        <fullName evidence="1">MobA-like NTP transferase domain-containing protein</fullName>
    </recommendedName>
</protein>
<evidence type="ECO:0000313" key="2">
    <source>
        <dbReference type="EMBL" id="ADL04882.1"/>
    </source>
</evidence>
<dbReference type="GO" id="GO:0016779">
    <property type="term" value="F:nucleotidyltransferase activity"/>
    <property type="evidence" value="ECO:0007669"/>
    <property type="project" value="UniProtKB-ARBA"/>
</dbReference>